<dbReference type="Gene3D" id="1.10.150.50">
    <property type="entry name" value="Transcription Factor, Ets-1"/>
    <property type="match status" value="1"/>
</dbReference>
<evidence type="ECO:0000313" key="4">
    <source>
        <dbReference type="EMBL" id="OAE28498.1"/>
    </source>
</evidence>
<evidence type="ECO:0000313" key="5">
    <source>
        <dbReference type="Proteomes" id="UP000077202"/>
    </source>
</evidence>
<feature type="compositionally biased region" description="Low complexity" evidence="2">
    <location>
        <begin position="33"/>
        <end position="45"/>
    </location>
</feature>
<dbReference type="PANTHER" id="PTHR10627">
    <property type="entry name" value="SCP160"/>
    <property type="match status" value="1"/>
</dbReference>
<evidence type="ECO:0000256" key="1">
    <source>
        <dbReference type="ARBA" id="ARBA00022737"/>
    </source>
</evidence>
<protein>
    <recommendedName>
        <fullName evidence="3">SAM domain-containing protein</fullName>
    </recommendedName>
</protein>
<reference evidence="4" key="1">
    <citation type="submission" date="2016-03" db="EMBL/GenBank/DDBJ databases">
        <title>Mechanisms controlling the formation of the plant cell surface in tip-growing cells are functionally conserved among land plants.</title>
        <authorList>
            <person name="Honkanen S."/>
            <person name="Jones V.A."/>
            <person name="Morieri G."/>
            <person name="Champion C."/>
            <person name="Hetherington A.J."/>
            <person name="Kelly S."/>
            <person name="Saint-Marcoux D."/>
            <person name="Proust H."/>
            <person name="Prescott H."/>
            <person name="Dolan L."/>
        </authorList>
    </citation>
    <scope>NUCLEOTIDE SEQUENCE [LARGE SCALE GENOMIC DNA]</scope>
    <source>
        <tissue evidence="4">Whole gametophyte</tissue>
    </source>
</reference>
<feature type="compositionally biased region" description="Gly residues" evidence="2">
    <location>
        <begin position="20"/>
        <end position="32"/>
    </location>
</feature>
<feature type="compositionally biased region" description="Gly residues" evidence="2">
    <location>
        <begin position="46"/>
        <end position="55"/>
    </location>
</feature>
<feature type="compositionally biased region" description="Acidic residues" evidence="2">
    <location>
        <begin position="248"/>
        <end position="263"/>
    </location>
</feature>
<dbReference type="AlphaFoldDB" id="A0A176W5Z2"/>
<dbReference type="SUPFAM" id="SSF47769">
    <property type="entry name" value="SAM/Pointed domain"/>
    <property type="match status" value="1"/>
</dbReference>
<feature type="region of interest" description="Disordered" evidence="2">
    <location>
        <begin position="1"/>
        <end position="86"/>
    </location>
</feature>
<organism evidence="4 5">
    <name type="scientific">Marchantia polymorpha subsp. ruderalis</name>
    <dbReference type="NCBI Taxonomy" id="1480154"/>
    <lineage>
        <taxon>Eukaryota</taxon>
        <taxon>Viridiplantae</taxon>
        <taxon>Streptophyta</taxon>
        <taxon>Embryophyta</taxon>
        <taxon>Marchantiophyta</taxon>
        <taxon>Marchantiopsida</taxon>
        <taxon>Marchantiidae</taxon>
        <taxon>Marchantiales</taxon>
        <taxon>Marchantiaceae</taxon>
        <taxon>Marchantia</taxon>
    </lineage>
</organism>
<name>A0A176W5Z2_MARPO</name>
<dbReference type="InterPro" id="IPR013761">
    <property type="entry name" value="SAM/pointed_sf"/>
</dbReference>
<comment type="caution">
    <text evidence="4">The sequence shown here is derived from an EMBL/GenBank/DDBJ whole genome shotgun (WGS) entry which is preliminary data.</text>
</comment>
<feature type="compositionally biased region" description="Basic residues" evidence="2">
    <location>
        <begin position="196"/>
        <end position="207"/>
    </location>
</feature>
<proteinExistence type="predicted"/>
<keyword evidence="1" id="KW-0677">Repeat</keyword>
<dbReference type="Proteomes" id="UP000077202">
    <property type="component" value="Unassembled WGS sequence"/>
</dbReference>
<dbReference type="EMBL" id="LVLJ01001739">
    <property type="protein sequence ID" value="OAE28498.1"/>
    <property type="molecule type" value="Genomic_DNA"/>
</dbReference>
<gene>
    <name evidence="4" type="ORF">AXG93_115s1890</name>
</gene>
<dbReference type="SMART" id="SM00454">
    <property type="entry name" value="SAM"/>
    <property type="match status" value="1"/>
</dbReference>
<dbReference type="PANTHER" id="PTHR10627:SF69">
    <property type="entry name" value="PROTEIN BICAUDAL C"/>
    <property type="match status" value="1"/>
</dbReference>
<accession>A0A176W5Z2</accession>
<feature type="region of interest" description="Disordered" evidence="2">
    <location>
        <begin position="102"/>
        <end position="220"/>
    </location>
</feature>
<keyword evidence="5" id="KW-1185">Reference proteome</keyword>
<dbReference type="PROSITE" id="PS50105">
    <property type="entry name" value="SAM_DOMAIN"/>
    <property type="match status" value="1"/>
</dbReference>
<feature type="domain" description="SAM" evidence="3">
    <location>
        <begin position="368"/>
        <end position="420"/>
    </location>
</feature>
<dbReference type="Pfam" id="PF00536">
    <property type="entry name" value="SAM_1"/>
    <property type="match status" value="1"/>
</dbReference>
<dbReference type="CDD" id="cd09487">
    <property type="entry name" value="SAM_superfamily"/>
    <property type="match status" value="1"/>
</dbReference>
<feature type="region of interest" description="Disordered" evidence="2">
    <location>
        <begin position="233"/>
        <end position="318"/>
    </location>
</feature>
<evidence type="ECO:0000256" key="2">
    <source>
        <dbReference type="SAM" id="MobiDB-lite"/>
    </source>
</evidence>
<evidence type="ECO:0000259" key="3">
    <source>
        <dbReference type="PROSITE" id="PS50105"/>
    </source>
</evidence>
<sequence>MPATMEEWRSTSAGSKDESGGGGASIGGGGEAAGAAAAAAAAVAAAGGGGGGGKTGSAAEIATPPPATVISKRQRRPSVRLGEIGDQKISAKAEVQANARWMSPNFVPRKSNSANGAKLPRTRPLANVTRGEIAGQAAKAGKEGSDEGTGAVAGTQTPPVVENSAATEEEEEAEAPGAPSSTGRGNYGATGANAVKKGKHGKRKRPSSIKSSTIAKTLGVVSLNRKAKELQKVLAVPDVIHPGAADNADTDMETPPVEMEEESGAARAPENFEDEGGDHAQNGDTEVLEDDGNGEDSSGRQEGDEPESPGVRDNQLASMNGAAGPVQEFVPAKDDREQCTSRLTDGDKERKNVFMIREASMNGRRGGVRGWLGSLGLDKYADLFEENEVDNDVLPLLTFEDLKEMGIVAVGARRKIYKCIIVSGMHFSERVAMNQVISAGLKL</sequence>
<dbReference type="InterPro" id="IPR001660">
    <property type="entry name" value="SAM"/>
</dbReference>